<dbReference type="SUPFAM" id="SSF142535">
    <property type="entry name" value="AF0625-like"/>
    <property type="match status" value="1"/>
</dbReference>
<dbReference type="AlphaFoldDB" id="A0A072TRB2"/>
<sequence>MLLSTIVRSCPIVNHSRHPFFHLNRSLRSSKPLSSLSSTHHHHHPMVSLLVATTSDPASINPANALLAMPGWQPGPHFQDDMKSFVNEGLRVLLHGKSIVVEDYLDTRWEEVTGEVVDEVIFLSKHTAASNKPALTVHPIGVPHLREGDVPPQGGKPGWAALPNPRIGPWIRLLKNIAQAHNLVPEFEITLEATHHGPMTNKPTMFLEIGSTEDYWKRQDAAQVMAQVEWTVIRSQNFCFNL</sequence>
<accession>A0A072TRB2</accession>
<dbReference type="InterPro" id="IPR007508">
    <property type="entry name" value="DtdA"/>
</dbReference>
<evidence type="ECO:0000313" key="6">
    <source>
        <dbReference type="Proteomes" id="UP000002051"/>
    </source>
</evidence>
<reference evidence="4 6" key="1">
    <citation type="journal article" date="2011" name="Nature">
        <title>The Medicago genome provides insight into the evolution of rhizobial symbioses.</title>
        <authorList>
            <person name="Young N.D."/>
            <person name="Debelle F."/>
            <person name="Oldroyd G.E."/>
            <person name="Geurts R."/>
            <person name="Cannon S.B."/>
            <person name="Udvardi M.K."/>
            <person name="Benedito V.A."/>
            <person name="Mayer K.F."/>
            <person name="Gouzy J."/>
            <person name="Schoof H."/>
            <person name="Van de Peer Y."/>
            <person name="Proost S."/>
            <person name="Cook D.R."/>
            <person name="Meyers B.C."/>
            <person name="Spannagl M."/>
            <person name="Cheung F."/>
            <person name="De Mita S."/>
            <person name="Krishnakumar V."/>
            <person name="Gundlach H."/>
            <person name="Zhou S."/>
            <person name="Mudge J."/>
            <person name="Bharti A.K."/>
            <person name="Murray J.D."/>
            <person name="Naoumkina M.A."/>
            <person name="Rosen B."/>
            <person name="Silverstein K.A."/>
            <person name="Tang H."/>
            <person name="Rombauts S."/>
            <person name="Zhao P.X."/>
            <person name="Zhou P."/>
            <person name="Barbe V."/>
            <person name="Bardou P."/>
            <person name="Bechner M."/>
            <person name="Bellec A."/>
            <person name="Berger A."/>
            <person name="Berges H."/>
            <person name="Bidwell S."/>
            <person name="Bisseling T."/>
            <person name="Choisne N."/>
            <person name="Couloux A."/>
            <person name="Denny R."/>
            <person name="Deshpande S."/>
            <person name="Dai X."/>
            <person name="Doyle J.J."/>
            <person name="Dudez A.M."/>
            <person name="Farmer A.D."/>
            <person name="Fouteau S."/>
            <person name="Franken C."/>
            <person name="Gibelin C."/>
            <person name="Gish J."/>
            <person name="Goldstein S."/>
            <person name="Gonzalez A.J."/>
            <person name="Green P.J."/>
            <person name="Hallab A."/>
            <person name="Hartog M."/>
            <person name="Hua A."/>
            <person name="Humphray S.J."/>
            <person name="Jeong D.H."/>
            <person name="Jing Y."/>
            <person name="Jocker A."/>
            <person name="Kenton S.M."/>
            <person name="Kim D.J."/>
            <person name="Klee K."/>
            <person name="Lai H."/>
            <person name="Lang C."/>
            <person name="Lin S."/>
            <person name="Macmil S.L."/>
            <person name="Magdelenat G."/>
            <person name="Matthews L."/>
            <person name="McCorrison J."/>
            <person name="Monaghan E.L."/>
            <person name="Mun J.H."/>
            <person name="Najar F.Z."/>
            <person name="Nicholson C."/>
            <person name="Noirot C."/>
            <person name="O'Bleness M."/>
            <person name="Paule C.R."/>
            <person name="Poulain J."/>
            <person name="Prion F."/>
            <person name="Qin B."/>
            <person name="Qu C."/>
            <person name="Retzel E.F."/>
            <person name="Riddle C."/>
            <person name="Sallet E."/>
            <person name="Samain S."/>
            <person name="Samson N."/>
            <person name="Sanders I."/>
            <person name="Saurat O."/>
            <person name="Scarpelli C."/>
            <person name="Schiex T."/>
            <person name="Segurens B."/>
            <person name="Severin A.J."/>
            <person name="Sherrier D.J."/>
            <person name="Shi R."/>
            <person name="Sims S."/>
            <person name="Singer S.R."/>
            <person name="Sinharoy S."/>
            <person name="Sterck L."/>
            <person name="Viollet A."/>
            <person name="Wang B.B."/>
            <person name="Wang K."/>
            <person name="Wang M."/>
            <person name="Wang X."/>
            <person name="Warfsmann J."/>
            <person name="Weissenbach J."/>
            <person name="White D.D."/>
            <person name="White J.D."/>
            <person name="Wiley G.B."/>
            <person name="Wincker P."/>
            <person name="Xing Y."/>
            <person name="Yang L."/>
            <person name="Yao Z."/>
            <person name="Ying F."/>
            <person name="Zhai J."/>
            <person name="Zhou L."/>
            <person name="Zuber A."/>
            <person name="Denarie J."/>
            <person name="Dixon R.A."/>
            <person name="May G.D."/>
            <person name="Schwartz D.C."/>
            <person name="Rogers J."/>
            <person name="Quetier F."/>
            <person name="Town C.D."/>
            <person name="Roe B.A."/>
        </authorList>
    </citation>
    <scope>NUCLEOTIDE SEQUENCE [LARGE SCALE GENOMIC DNA]</scope>
    <source>
        <strain evidence="4">A17</strain>
        <strain evidence="5 6">cv. Jemalong A17</strain>
    </source>
</reference>
<proteinExistence type="predicted"/>
<dbReference type="PANTHER" id="PTHR34667:SF1">
    <property type="entry name" value="D-AMINOACYL-TRNA DEACYLASE"/>
    <property type="match status" value="1"/>
</dbReference>
<dbReference type="EMBL" id="CM001224">
    <property type="protein sequence ID" value="KEH20059.1"/>
    <property type="molecule type" value="Genomic_DNA"/>
</dbReference>
<dbReference type="EnsemblPlants" id="KEH20059">
    <property type="protein sequence ID" value="KEH20059"/>
    <property type="gene ID" value="MTR_8g066120"/>
</dbReference>
<dbReference type="ExpressionAtlas" id="A0A072TRB2">
    <property type="expression patterns" value="differential"/>
</dbReference>
<evidence type="ECO:0000256" key="1">
    <source>
        <dbReference type="ARBA" id="ARBA00022723"/>
    </source>
</evidence>
<reference evidence="4 6" key="2">
    <citation type="journal article" date="2014" name="BMC Genomics">
        <title>An improved genome release (version Mt4.0) for the model legume Medicago truncatula.</title>
        <authorList>
            <person name="Tang H."/>
            <person name="Krishnakumar V."/>
            <person name="Bidwell S."/>
            <person name="Rosen B."/>
            <person name="Chan A."/>
            <person name="Zhou S."/>
            <person name="Gentzbittel L."/>
            <person name="Childs K.L."/>
            <person name="Yandell M."/>
            <person name="Gundlach H."/>
            <person name="Mayer K.F."/>
            <person name="Schwartz D.C."/>
            <person name="Town C.D."/>
        </authorList>
    </citation>
    <scope>GENOME REANNOTATION</scope>
    <source>
        <strain evidence="4">A17</strain>
        <strain evidence="5 6">cv. Jemalong A17</strain>
    </source>
</reference>
<dbReference type="GO" id="GO:0046872">
    <property type="term" value="F:metal ion binding"/>
    <property type="evidence" value="ECO:0007669"/>
    <property type="project" value="UniProtKB-KW"/>
</dbReference>
<keyword evidence="6" id="KW-1185">Reference proteome</keyword>
<name>A0A072TRB2_MEDTR</name>
<protein>
    <submittedName>
        <fullName evidence="4">D-aminoacyl-tRNA deacylase</fullName>
    </submittedName>
</protein>
<dbReference type="Pfam" id="PF04414">
    <property type="entry name" value="tRNA_deacylase"/>
    <property type="match status" value="1"/>
</dbReference>
<dbReference type="Proteomes" id="UP000002051">
    <property type="component" value="Chromosome 8"/>
</dbReference>
<dbReference type="GO" id="GO:0051499">
    <property type="term" value="F:D-aminoacyl-tRNA deacylase activity"/>
    <property type="evidence" value="ECO:0007669"/>
    <property type="project" value="InterPro"/>
</dbReference>
<organism evidence="4 6">
    <name type="scientific">Medicago truncatula</name>
    <name type="common">Barrel medic</name>
    <name type="synonym">Medicago tribuloides</name>
    <dbReference type="NCBI Taxonomy" id="3880"/>
    <lineage>
        <taxon>Eukaryota</taxon>
        <taxon>Viridiplantae</taxon>
        <taxon>Streptophyta</taxon>
        <taxon>Embryophyta</taxon>
        <taxon>Tracheophyta</taxon>
        <taxon>Spermatophyta</taxon>
        <taxon>Magnoliopsida</taxon>
        <taxon>eudicotyledons</taxon>
        <taxon>Gunneridae</taxon>
        <taxon>Pentapetalae</taxon>
        <taxon>rosids</taxon>
        <taxon>fabids</taxon>
        <taxon>Fabales</taxon>
        <taxon>Fabaceae</taxon>
        <taxon>Papilionoideae</taxon>
        <taxon>50 kb inversion clade</taxon>
        <taxon>NPAAA clade</taxon>
        <taxon>Hologalegina</taxon>
        <taxon>IRL clade</taxon>
        <taxon>Trifolieae</taxon>
        <taxon>Medicago</taxon>
    </lineage>
</organism>
<evidence type="ECO:0000313" key="4">
    <source>
        <dbReference type="EMBL" id="KEH20059.1"/>
    </source>
</evidence>
<evidence type="ECO:0000256" key="2">
    <source>
        <dbReference type="ARBA" id="ARBA00022801"/>
    </source>
</evidence>
<keyword evidence="2" id="KW-0378">Hydrolase</keyword>
<keyword evidence="1" id="KW-0479">Metal-binding</keyword>
<dbReference type="FunFam" id="3.40.630.50:FF:000001">
    <property type="entry name" value="D-aminoacyl-tRNA deacylase"/>
    <property type="match status" value="1"/>
</dbReference>
<dbReference type="Gene3D" id="3.40.630.50">
    <property type="entry name" value="AF0625-like"/>
    <property type="match status" value="1"/>
</dbReference>
<dbReference type="OrthoDB" id="192183at2759"/>
<keyword evidence="3" id="KW-0862">Zinc</keyword>
<reference evidence="5" key="3">
    <citation type="submission" date="2015-04" db="UniProtKB">
        <authorList>
            <consortium name="EnsemblPlants"/>
        </authorList>
    </citation>
    <scope>IDENTIFICATION</scope>
    <source>
        <strain evidence="5">cv. Jemalong A17</strain>
    </source>
</reference>
<evidence type="ECO:0000256" key="3">
    <source>
        <dbReference type="ARBA" id="ARBA00022833"/>
    </source>
</evidence>
<dbReference type="PANTHER" id="PTHR34667">
    <property type="entry name" value="D-AMINOACYL-TRNA DEACYLASE"/>
    <property type="match status" value="1"/>
</dbReference>
<evidence type="ECO:0000313" key="5">
    <source>
        <dbReference type="EnsemblPlants" id="KEH20059"/>
    </source>
</evidence>
<gene>
    <name evidence="5" type="primary">11440472</name>
    <name evidence="4" type="ordered locus">MTR_8g066120</name>
</gene>